<accession>A0A7G5XMM4</accession>
<dbReference type="AlphaFoldDB" id="A0A7G5XMM4"/>
<dbReference type="InterPro" id="IPR011037">
    <property type="entry name" value="Pyrv_Knase-like_insert_dom_sf"/>
</dbReference>
<name>A0A7G5XMM4_9BACT</name>
<dbReference type="Proteomes" id="UP000515344">
    <property type="component" value="Chromosome"/>
</dbReference>
<proteinExistence type="predicted"/>
<evidence type="ECO:0000313" key="2">
    <source>
        <dbReference type="EMBL" id="QNA46727.1"/>
    </source>
</evidence>
<keyword evidence="3" id="KW-1185">Reference proteome</keyword>
<dbReference type="GO" id="GO:0030151">
    <property type="term" value="F:molybdenum ion binding"/>
    <property type="evidence" value="ECO:0007669"/>
    <property type="project" value="InterPro"/>
</dbReference>
<dbReference type="KEGG" id="lacs:H4075_08510"/>
<protein>
    <submittedName>
        <fullName evidence="2">MOSC domain-containing protein</fullName>
    </submittedName>
</protein>
<dbReference type="SUPFAM" id="SSF50800">
    <property type="entry name" value="PK beta-barrel domain-like"/>
    <property type="match status" value="1"/>
</dbReference>
<dbReference type="EMBL" id="CP060007">
    <property type="protein sequence ID" value="QNA46727.1"/>
    <property type="molecule type" value="Genomic_DNA"/>
</dbReference>
<sequence length="275" mass="31330">MLSISHLYVYPIKSLGGIELSSARLTDRGIEHDRRWMLVDENNRFLTQREFSKMALLRTAIHANELTVYEKGNEVDKISVNLYPTGNGTVNVQVWDDVCEALVMSNEVNEWFTQKLNMSCKLVYMPDVSKRKVDTEYAFNHEITGFSDAFPVLMIGQASLDDLNSRLEKPVPMNRFRPNIVFTDGTAFEEDTMREFHINGITFYAVKPCARCVVTTTDQETGITSKEPLKTLSTYRTGNNKVYFGQNILYKNEGTIKVGDELKVVETKEALQLNA</sequence>
<dbReference type="PANTHER" id="PTHR14237">
    <property type="entry name" value="MOLYBDOPTERIN COFACTOR SULFURASE MOSC"/>
    <property type="match status" value="1"/>
</dbReference>
<dbReference type="Pfam" id="PF03476">
    <property type="entry name" value="MOSC_N"/>
    <property type="match status" value="1"/>
</dbReference>
<dbReference type="GO" id="GO:0030170">
    <property type="term" value="F:pyridoxal phosphate binding"/>
    <property type="evidence" value="ECO:0007669"/>
    <property type="project" value="InterPro"/>
</dbReference>
<dbReference type="PANTHER" id="PTHR14237:SF19">
    <property type="entry name" value="MITOCHONDRIAL AMIDOXIME REDUCING COMPONENT 1"/>
    <property type="match status" value="1"/>
</dbReference>
<feature type="domain" description="MOSC" evidence="1">
    <location>
        <begin position="120"/>
        <end position="265"/>
    </location>
</feature>
<evidence type="ECO:0000313" key="3">
    <source>
        <dbReference type="Proteomes" id="UP000515344"/>
    </source>
</evidence>
<dbReference type="InterPro" id="IPR005303">
    <property type="entry name" value="MOCOS_middle"/>
</dbReference>
<dbReference type="PROSITE" id="PS51340">
    <property type="entry name" value="MOSC"/>
    <property type="match status" value="1"/>
</dbReference>
<organism evidence="2 3">
    <name type="scientific">Lacibacter sediminis</name>
    <dbReference type="NCBI Taxonomy" id="2760713"/>
    <lineage>
        <taxon>Bacteria</taxon>
        <taxon>Pseudomonadati</taxon>
        <taxon>Bacteroidota</taxon>
        <taxon>Chitinophagia</taxon>
        <taxon>Chitinophagales</taxon>
        <taxon>Chitinophagaceae</taxon>
        <taxon>Lacibacter</taxon>
    </lineage>
</organism>
<evidence type="ECO:0000259" key="1">
    <source>
        <dbReference type="PROSITE" id="PS51340"/>
    </source>
</evidence>
<reference evidence="3" key="1">
    <citation type="submission" date="2020-08" db="EMBL/GenBank/DDBJ databases">
        <title>Lacibacter sp. S13-6-6 genome sequencing.</title>
        <authorList>
            <person name="Jin L."/>
        </authorList>
    </citation>
    <scope>NUCLEOTIDE SEQUENCE [LARGE SCALE GENOMIC DNA]</scope>
    <source>
        <strain evidence="3">S13-6-6</strain>
    </source>
</reference>
<dbReference type="Pfam" id="PF03473">
    <property type="entry name" value="MOSC"/>
    <property type="match status" value="1"/>
</dbReference>
<dbReference type="InterPro" id="IPR005302">
    <property type="entry name" value="MoCF_Sase_C"/>
</dbReference>
<dbReference type="GO" id="GO:0003824">
    <property type="term" value="F:catalytic activity"/>
    <property type="evidence" value="ECO:0007669"/>
    <property type="project" value="InterPro"/>
</dbReference>
<gene>
    <name evidence="2" type="ORF">H4075_08510</name>
</gene>
<dbReference type="SUPFAM" id="SSF141673">
    <property type="entry name" value="MOSC N-terminal domain-like"/>
    <property type="match status" value="1"/>
</dbReference>